<dbReference type="Gene3D" id="1.10.287.130">
    <property type="match status" value="1"/>
</dbReference>
<dbReference type="SMART" id="SM00387">
    <property type="entry name" value="HATPase_c"/>
    <property type="match status" value="1"/>
</dbReference>
<evidence type="ECO:0000256" key="8">
    <source>
        <dbReference type="ARBA" id="ARBA00023012"/>
    </source>
</evidence>
<evidence type="ECO:0000256" key="7">
    <source>
        <dbReference type="ARBA" id="ARBA00022777"/>
    </source>
</evidence>
<evidence type="ECO:0000256" key="3">
    <source>
        <dbReference type="ARBA" id="ARBA00012438"/>
    </source>
</evidence>
<keyword evidence="11" id="KW-1133">Transmembrane helix</keyword>
<keyword evidence="6" id="KW-0808">Transferase</keyword>
<dbReference type="SUPFAM" id="SSF47384">
    <property type="entry name" value="Homodimeric domain of signal transducing histidine kinase"/>
    <property type="match status" value="1"/>
</dbReference>
<evidence type="ECO:0000313" key="14">
    <source>
        <dbReference type="Proteomes" id="UP000603865"/>
    </source>
</evidence>
<name>A0A918C4D3_9DEIO</name>
<comment type="caution">
    <text evidence="13">The sequence shown here is derived from an EMBL/GenBank/DDBJ whole genome shotgun (WGS) entry which is preliminary data.</text>
</comment>
<proteinExistence type="predicted"/>
<organism evidence="13 14">
    <name type="scientific">Deinococcus ruber</name>
    <dbReference type="NCBI Taxonomy" id="1848197"/>
    <lineage>
        <taxon>Bacteria</taxon>
        <taxon>Thermotogati</taxon>
        <taxon>Deinococcota</taxon>
        <taxon>Deinococci</taxon>
        <taxon>Deinococcales</taxon>
        <taxon>Deinococcaceae</taxon>
        <taxon>Deinococcus</taxon>
    </lineage>
</organism>
<feature type="transmembrane region" description="Helical" evidence="11">
    <location>
        <begin position="31"/>
        <end position="52"/>
    </location>
</feature>
<keyword evidence="4" id="KW-1003">Cell membrane</keyword>
<evidence type="ECO:0000256" key="11">
    <source>
        <dbReference type="SAM" id="Phobius"/>
    </source>
</evidence>
<dbReference type="InterPro" id="IPR003594">
    <property type="entry name" value="HATPase_dom"/>
</dbReference>
<evidence type="ECO:0000256" key="9">
    <source>
        <dbReference type="ARBA" id="ARBA00023026"/>
    </source>
</evidence>
<feature type="domain" description="Histidine kinase" evidence="12">
    <location>
        <begin position="146"/>
        <end position="362"/>
    </location>
</feature>
<reference evidence="13" key="1">
    <citation type="journal article" date="2014" name="Int. J. Syst. Evol. Microbiol.">
        <title>Complete genome sequence of Corynebacterium casei LMG S-19264T (=DSM 44701T), isolated from a smear-ripened cheese.</title>
        <authorList>
            <consortium name="US DOE Joint Genome Institute (JGI-PGF)"/>
            <person name="Walter F."/>
            <person name="Albersmeier A."/>
            <person name="Kalinowski J."/>
            <person name="Ruckert C."/>
        </authorList>
    </citation>
    <scope>NUCLEOTIDE SEQUENCE</scope>
    <source>
        <strain evidence="13">JCM 31311</strain>
    </source>
</reference>
<dbReference type="PROSITE" id="PS50109">
    <property type="entry name" value="HIS_KIN"/>
    <property type="match status" value="1"/>
</dbReference>
<dbReference type="Gene3D" id="3.30.565.10">
    <property type="entry name" value="Histidine kinase-like ATPase, C-terminal domain"/>
    <property type="match status" value="1"/>
</dbReference>
<keyword evidence="11" id="KW-0812">Transmembrane</keyword>
<evidence type="ECO:0000256" key="6">
    <source>
        <dbReference type="ARBA" id="ARBA00022679"/>
    </source>
</evidence>
<evidence type="ECO:0000256" key="5">
    <source>
        <dbReference type="ARBA" id="ARBA00022553"/>
    </source>
</evidence>
<protein>
    <recommendedName>
        <fullName evidence="3">histidine kinase</fullName>
        <ecNumber evidence="3">2.7.13.3</ecNumber>
    </recommendedName>
</protein>
<dbReference type="InterPro" id="IPR036890">
    <property type="entry name" value="HATPase_C_sf"/>
</dbReference>
<dbReference type="Pfam" id="PF02518">
    <property type="entry name" value="HATPase_c"/>
    <property type="match status" value="1"/>
</dbReference>
<keyword evidence="7 13" id="KW-0418">Kinase</keyword>
<evidence type="ECO:0000256" key="4">
    <source>
        <dbReference type="ARBA" id="ARBA00022475"/>
    </source>
</evidence>
<dbReference type="PRINTS" id="PR00344">
    <property type="entry name" value="BCTRLSENSOR"/>
</dbReference>
<gene>
    <name evidence="13" type="ORF">GCM10008957_17550</name>
</gene>
<dbReference type="SMART" id="SM00388">
    <property type="entry name" value="HisKA"/>
    <property type="match status" value="1"/>
</dbReference>
<evidence type="ECO:0000256" key="1">
    <source>
        <dbReference type="ARBA" id="ARBA00000085"/>
    </source>
</evidence>
<dbReference type="PANTHER" id="PTHR44936">
    <property type="entry name" value="SENSOR PROTEIN CREC"/>
    <property type="match status" value="1"/>
</dbReference>
<dbReference type="InterPro" id="IPR003661">
    <property type="entry name" value="HisK_dim/P_dom"/>
</dbReference>
<dbReference type="InterPro" id="IPR005467">
    <property type="entry name" value="His_kinase_dom"/>
</dbReference>
<feature type="region of interest" description="Disordered" evidence="10">
    <location>
        <begin position="369"/>
        <end position="388"/>
    </location>
</feature>
<dbReference type="SUPFAM" id="SSF55874">
    <property type="entry name" value="ATPase domain of HSP90 chaperone/DNA topoisomerase II/histidine kinase"/>
    <property type="match status" value="1"/>
</dbReference>
<comment type="subcellular location">
    <subcellularLocation>
        <location evidence="2">Cell membrane</location>
        <topology evidence="2">Multi-pass membrane protein</topology>
    </subcellularLocation>
</comment>
<dbReference type="EC" id="2.7.13.3" evidence="3"/>
<dbReference type="GO" id="GO:0005886">
    <property type="term" value="C:plasma membrane"/>
    <property type="evidence" value="ECO:0007669"/>
    <property type="project" value="UniProtKB-SubCell"/>
</dbReference>
<dbReference type="CDD" id="cd00075">
    <property type="entry name" value="HATPase"/>
    <property type="match status" value="1"/>
</dbReference>
<reference evidence="13" key="2">
    <citation type="submission" date="2020-09" db="EMBL/GenBank/DDBJ databases">
        <authorList>
            <person name="Sun Q."/>
            <person name="Ohkuma M."/>
        </authorList>
    </citation>
    <scope>NUCLEOTIDE SEQUENCE</scope>
    <source>
        <strain evidence="13">JCM 31311</strain>
    </source>
</reference>
<dbReference type="AlphaFoldDB" id="A0A918C4D3"/>
<evidence type="ECO:0000313" key="13">
    <source>
        <dbReference type="EMBL" id="GGR05136.1"/>
    </source>
</evidence>
<sequence>MKEHPQRQVDDARRKPSSQTRYRGGWNTLRFQFTLVIFLLAFLPNAVLTIVSGQRGDLIGIAGLSLALWLSAVAILSALIGWILSGALLRPLSRLTGELGSGEMQIQNGHGLNDDPREVRALRGAFGGLLSRLLTEQERRSAFMATLVHDLKTPLIATGHLIHALSDRSLPEGEREMFSQHLLAENARLLGLVQQMADAHRFERDEVRLTLLPTDLRALLDTAAIRERNRATVKGVALTVSGNGQAEVDPAVLERAIGNLIDNALRYAHSSIELRVTSTGLQVRDDGPGLPEQMTLHSLAQPFNAQPVEIAGQRYTAGTAGLGLYIVRRIVEAHGGELRYSRDIGQGGLQQTVMELVLPADFQPSDLTPASLDSVSAPFDEPLNPDSSIPQQVLPSSSVLVPFFSTPQFAASQEVHP</sequence>
<feature type="transmembrane region" description="Helical" evidence="11">
    <location>
        <begin position="58"/>
        <end position="84"/>
    </location>
</feature>
<keyword evidence="14" id="KW-1185">Reference proteome</keyword>
<dbReference type="Proteomes" id="UP000603865">
    <property type="component" value="Unassembled WGS sequence"/>
</dbReference>
<keyword evidence="9" id="KW-0843">Virulence</keyword>
<dbReference type="GO" id="GO:0000155">
    <property type="term" value="F:phosphorelay sensor kinase activity"/>
    <property type="evidence" value="ECO:0007669"/>
    <property type="project" value="InterPro"/>
</dbReference>
<keyword evidence="11" id="KW-0472">Membrane</keyword>
<dbReference type="InterPro" id="IPR004358">
    <property type="entry name" value="Sig_transdc_His_kin-like_C"/>
</dbReference>
<dbReference type="InterPro" id="IPR036097">
    <property type="entry name" value="HisK_dim/P_sf"/>
</dbReference>
<dbReference type="EMBL" id="BMQL01000007">
    <property type="protein sequence ID" value="GGR05136.1"/>
    <property type="molecule type" value="Genomic_DNA"/>
</dbReference>
<dbReference type="InterPro" id="IPR050980">
    <property type="entry name" value="2C_sensor_his_kinase"/>
</dbReference>
<accession>A0A918C4D3</accession>
<dbReference type="CDD" id="cd00082">
    <property type="entry name" value="HisKA"/>
    <property type="match status" value="1"/>
</dbReference>
<evidence type="ECO:0000259" key="12">
    <source>
        <dbReference type="PROSITE" id="PS50109"/>
    </source>
</evidence>
<keyword evidence="5" id="KW-0597">Phosphoprotein</keyword>
<evidence type="ECO:0000256" key="2">
    <source>
        <dbReference type="ARBA" id="ARBA00004651"/>
    </source>
</evidence>
<evidence type="ECO:0000256" key="10">
    <source>
        <dbReference type="SAM" id="MobiDB-lite"/>
    </source>
</evidence>
<comment type="catalytic activity">
    <reaction evidence="1">
        <text>ATP + protein L-histidine = ADP + protein N-phospho-L-histidine.</text>
        <dbReference type="EC" id="2.7.13.3"/>
    </reaction>
</comment>
<dbReference type="PANTHER" id="PTHR44936:SF9">
    <property type="entry name" value="SENSOR PROTEIN CREC"/>
    <property type="match status" value="1"/>
</dbReference>
<dbReference type="RefSeq" id="WP_189089433.1">
    <property type="nucleotide sequence ID" value="NZ_BMQL01000007.1"/>
</dbReference>
<keyword evidence="8" id="KW-0902">Two-component regulatory system</keyword>